<dbReference type="SUPFAM" id="SSF81271">
    <property type="entry name" value="TGS-like"/>
    <property type="match status" value="1"/>
</dbReference>
<sequence length="730" mass="82892">MQVDYKYFEPLEVKLNYMSAEDVDKCRQAFAIAYEGHEGQFRSSGEKYITHPVAVAGILADLCLDVEAIQAALLHDTIEDTKFQRPQLEQLFGKVVTNIVDGVSKLDKLKFRTRQEAEVANFRKMILAMTKDVRVVLIKLADRTHNMRTLGSLRPDKQRRIAQETIDIYSALAYRLGIMHIKKELDNLSFRALHPVRYRLLKQAAEGASNLRKKQIQQVDQAINQALYKHGIKATAVAERIPLYNIYKKMRAHKQKFNSILDIYRFVIVTQTQDECYRALGIVHSLFKPVPGTFKDFIALPKTNGYQTLVTELVNEHGDPVEVFIRTEAMDEVADLGIASTLTYTPNTKNQIGQTEVQKWLDSLAELQHVSVNSIEFNNSVKEEIFPEDIYIFTPRGRIITLPQNSTALDFAYYIHTNVGEHAVRAIVDGQEVELNHLLKTGQTVEIVTDPQAYPSEKSLLAVNSARAKARLRQALKDREMDKYIANGRKALEDLYGGTKVESLDPQAIKLALEFLNLNSLNDLYAEICLGNIISPVAKAIIDSYLDHSQDSDNILQELQAGTLYSDLTFKDLLAVNHQVEIAEHAYITPNDEIILTSNYGHGLLVHHSSTPYVKQQRLTPYQHCRIKWGMEEYANSVVQLQLQIDVSQVAVPETISEQVGQLINQRNSQLLRAITGVNQHANIAYIKLECLVSCAAQIDELIAYLREQNLAIIDWHRIYELNHVSRNSR</sequence>
<dbReference type="Pfam" id="PF13328">
    <property type="entry name" value="HD_4"/>
    <property type="match status" value="1"/>
</dbReference>
<dbReference type="Pfam" id="PF02824">
    <property type="entry name" value="TGS"/>
    <property type="match status" value="1"/>
</dbReference>
<dbReference type="InterPro" id="IPR006674">
    <property type="entry name" value="HD_domain"/>
</dbReference>
<dbReference type="GO" id="GO:0008893">
    <property type="term" value="F:guanosine-3',5'-bis(diphosphate) 3'-diphosphatase activity"/>
    <property type="evidence" value="ECO:0007669"/>
    <property type="project" value="UniProtKB-EC"/>
</dbReference>
<dbReference type="InterPro" id="IPR004811">
    <property type="entry name" value="RelA/Spo_fam"/>
</dbReference>
<dbReference type="Proteomes" id="UP000265916">
    <property type="component" value="Unassembled WGS sequence"/>
</dbReference>
<dbReference type="InterPro" id="IPR033655">
    <property type="entry name" value="TGS_RelA/SpoT"/>
</dbReference>
<evidence type="ECO:0000256" key="3">
    <source>
        <dbReference type="ARBA" id="ARBA00024387"/>
    </source>
</evidence>
<evidence type="ECO:0000256" key="2">
    <source>
        <dbReference type="ARBA" id="ARBA00024329"/>
    </source>
</evidence>
<dbReference type="PROSITE" id="PS51831">
    <property type="entry name" value="HD"/>
    <property type="match status" value="1"/>
</dbReference>
<dbReference type="SUPFAM" id="SSF81301">
    <property type="entry name" value="Nucleotidyltransferase"/>
    <property type="match status" value="1"/>
</dbReference>
<dbReference type="FunFam" id="3.10.20.30:FF:000002">
    <property type="entry name" value="GTP pyrophosphokinase (RelA/SpoT)"/>
    <property type="match status" value="1"/>
</dbReference>
<dbReference type="FunFam" id="1.10.3210.10:FF:000001">
    <property type="entry name" value="GTP pyrophosphokinase RelA"/>
    <property type="match status" value="1"/>
</dbReference>
<feature type="domain" description="HD" evidence="6">
    <location>
        <begin position="48"/>
        <end position="147"/>
    </location>
</feature>
<dbReference type="Pfam" id="PF04607">
    <property type="entry name" value="RelA_SpoT"/>
    <property type="match status" value="1"/>
</dbReference>
<comment type="function">
    <text evidence="5">In eubacteria ppGpp (guanosine 3'-diphosphate 5'-diphosphate) is a mediator of the stringent response that coordinates a variety of cellular activities in response to changes in nutritional abundance.</text>
</comment>
<dbReference type="GO" id="GO:0015970">
    <property type="term" value="P:guanosine tetraphosphate biosynthetic process"/>
    <property type="evidence" value="ECO:0007669"/>
    <property type="project" value="UniProtKB-UniPathway"/>
</dbReference>
<evidence type="ECO:0000256" key="4">
    <source>
        <dbReference type="ARBA" id="ARBA00047968"/>
    </source>
</evidence>
<dbReference type="InterPro" id="IPR012676">
    <property type="entry name" value="TGS-like"/>
</dbReference>
<evidence type="ECO:0000256" key="1">
    <source>
        <dbReference type="ARBA" id="ARBA00022801"/>
    </source>
</evidence>
<dbReference type="PANTHER" id="PTHR21262">
    <property type="entry name" value="GUANOSINE-3',5'-BIS DIPHOSPHATE 3'-PYROPHOSPHOHYDROLASE"/>
    <property type="match status" value="1"/>
</dbReference>
<evidence type="ECO:0000256" key="5">
    <source>
        <dbReference type="RuleBase" id="RU003847"/>
    </source>
</evidence>
<accession>A0A3A1YMM0</accession>
<proteinExistence type="inferred from homology"/>
<dbReference type="OrthoDB" id="9805041at2"/>
<comment type="similarity">
    <text evidence="5">Belongs to the relA/spoT family.</text>
</comment>
<feature type="domain" description="TGS" evidence="7">
    <location>
        <begin position="388"/>
        <end position="449"/>
    </location>
</feature>
<dbReference type="EC" id="3.1.7.2" evidence="3"/>
<reference evidence="8 9" key="1">
    <citation type="submission" date="2017-08" db="EMBL/GenBank/DDBJ databases">
        <title>Reclassification of Bisgaard taxon 37 and 44.</title>
        <authorList>
            <person name="Christensen H."/>
        </authorList>
    </citation>
    <scope>NUCLEOTIDE SEQUENCE [LARGE SCALE GENOMIC DNA]</scope>
    <source>
        <strain evidence="8 9">111</strain>
    </source>
</reference>
<dbReference type="CDD" id="cd00077">
    <property type="entry name" value="HDc"/>
    <property type="match status" value="1"/>
</dbReference>
<dbReference type="PROSITE" id="PS51880">
    <property type="entry name" value="TGS"/>
    <property type="match status" value="1"/>
</dbReference>
<protein>
    <recommendedName>
        <fullName evidence="3">guanosine-3',5'-bis(diphosphate) 3'-diphosphatase</fullName>
        <ecNumber evidence="3">3.1.7.2</ecNumber>
    </recommendedName>
</protein>
<comment type="catalytic activity">
    <reaction evidence="4">
        <text>guanosine 3',5'-bis(diphosphate) + H2O = GDP + diphosphate + H(+)</text>
        <dbReference type="Rhea" id="RHEA:14253"/>
        <dbReference type="ChEBI" id="CHEBI:15377"/>
        <dbReference type="ChEBI" id="CHEBI:15378"/>
        <dbReference type="ChEBI" id="CHEBI:33019"/>
        <dbReference type="ChEBI" id="CHEBI:58189"/>
        <dbReference type="ChEBI" id="CHEBI:77828"/>
        <dbReference type="EC" id="3.1.7.2"/>
    </reaction>
</comment>
<dbReference type="Gene3D" id="1.10.3210.10">
    <property type="entry name" value="Hypothetical protein af1432"/>
    <property type="match status" value="1"/>
</dbReference>
<dbReference type="PANTHER" id="PTHR21262:SF36">
    <property type="entry name" value="BIFUNCTIONAL (P)PPGPP SYNTHASE_HYDROLASE SPOT"/>
    <property type="match status" value="1"/>
</dbReference>
<evidence type="ECO:0000259" key="7">
    <source>
        <dbReference type="PROSITE" id="PS51880"/>
    </source>
</evidence>
<dbReference type="InterPro" id="IPR003607">
    <property type="entry name" value="HD/PDEase_dom"/>
</dbReference>
<comment type="pathway">
    <text evidence="2">Purine metabolism; ppGpp biosynthesis; ppGpp from GDP: step 1/1.</text>
</comment>
<name>A0A3A1YMM0_9GAMM</name>
<dbReference type="SMART" id="SM00471">
    <property type="entry name" value="HDc"/>
    <property type="match status" value="1"/>
</dbReference>
<dbReference type="CDD" id="cd01668">
    <property type="entry name" value="TGS_RSH"/>
    <property type="match status" value="1"/>
</dbReference>
<dbReference type="CDD" id="cd05399">
    <property type="entry name" value="NT_Rel-Spo_like"/>
    <property type="match status" value="1"/>
</dbReference>
<dbReference type="GO" id="GO:0008728">
    <property type="term" value="F:GTP diphosphokinase activity"/>
    <property type="evidence" value="ECO:0007669"/>
    <property type="project" value="TreeGrafter"/>
</dbReference>
<dbReference type="NCBIfam" id="TIGR00691">
    <property type="entry name" value="spoT_relA"/>
    <property type="match status" value="1"/>
</dbReference>
<gene>
    <name evidence="8" type="ORF">CKF58_04225</name>
</gene>
<dbReference type="Gene3D" id="3.30.460.10">
    <property type="entry name" value="Beta Polymerase, domain 2"/>
    <property type="match status" value="1"/>
</dbReference>
<dbReference type="InterPro" id="IPR004095">
    <property type="entry name" value="TGS"/>
</dbReference>
<dbReference type="InterPro" id="IPR012675">
    <property type="entry name" value="Beta-grasp_dom_sf"/>
</dbReference>
<dbReference type="AlphaFoldDB" id="A0A3A1YMM0"/>
<dbReference type="RefSeq" id="WP_119531299.1">
    <property type="nucleotide sequence ID" value="NZ_JBHSSP010000001.1"/>
</dbReference>
<dbReference type="EMBL" id="NRJG01000067">
    <property type="protein sequence ID" value="RIY38489.1"/>
    <property type="molecule type" value="Genomic_DNA"/>
</dbReference>
<dbReference type="GO" id="GO:0005886">
    <property type="term" value="C:plasma membrane"/>
    <property type="evidence" value="ECO:0007669"/>
    <property type="project" value="TreeGrafter"/>
</dbReference>
<organism evidence="8 9">
    <name type="scientific">Psittacicella hinzii</name>
    <dbReference type="NCBI Taxonomy" id="2028575"/>
    <lineage>
        <taxon>Bacteria</taxon>
        <taxon>Pseudomonadati</taxon>
        <taxon>Pseudomonadota</taxon>
        <taxon>Gammaproteobacteria</taxon>
        <taxon>Pasteurellales</taxon>
        <taxon>Psittacicellaceae</taxon>
        <taxon>Psittacicella</taxon>
    </lineage>
</organism>
<dbReference type="Gene3D" id="3.10.20.30">
    <property type="match status" value="1"/>
</dbReference>
<dbReference type="InterPro" id="IPR043519">
    <property type="entry name" value="NT_sf"/>
</dbReference>
<keyword evidence="1" id="KW-0378">Hydrolase</keyword>
<dbReference type="UniPathway" id="UPA00908">
    <property type="reaction ID" value="UER00886"/>
</dbReference>
<evidence type="ECO:0000259" key="6">
    <source>
        <dbReference type="PROSITE" id="PS51831"/>
    </source>
</evidence>
<evidence type="ECO:0000313" key="9">
    <source>
        <dbReference type="Proteomes" id="UP000265916"/>
    </source>
</evidence>
<evidence type="ECO:0000313" key="8">
    <source>
        <dbReference type="EMBL" id="RIY38489.1"/>
    </source>
</evidence>
<comment type="caution">
    <text evidence="8">The sequence shown here is derived from an EMBL/GenBank/DDBJ whole genome shotgun (WGS) entry which is preliminary data.</text>
</comment>
<keyword evidence="9" id="KW-1185">Reference proteome</keyword>
<dbReference type="SUPFAM" id="SSF109604">
    <property type="entry name" value="HD-domain/PDEase-like"/>
    <property type="match status" value="1"/>
</dbReference>
<dbReference type="SMART" id="SM00954">
    <property type="entry name" value="RelA_SpoT"/>
    <property type="match status" value="1"/>
</dbReference>
<dbReference type="InterPro" id="IPR007685">
    <property type="entry name" value="RelA_SpoT"/>
</dbReference>
<dbReference type="GO" id="GO:0042594">
    <property type="term" value="P:response to starvation"/>
    <property type="evidence" value="ECO:0007669"/>
    <property type="project" value="TreeGrafter"/>
</dbReference>